<keyword evidence="3" id="KW-1185">Reference proteome</keyword>
<protein>
    <submittedName>
        <fullName evidence="2">Uncharacterized protein</fullName>
    </submittedName>
</protein>
<dbReference type="EMBL" id="JANFFA010000001">
    <property type="protein sequence ID" value="MDQ2093836.1"/>
    <property type="molecule type" value="Genomic_DNA"/>
</dbReference>
<feature type="transmembrane region" description="Helical" evidence="1">
    <location>
        <begin position="12"/>
        <end position="32"/>
    </location>
</feature>
<organism evidence="2 3">
    <name type="scientific">Rhodalgimonas zhirmunskyi</name>
    <dbReference type="NCBI Taxonomy" id="2964767"/>
    <lineage>
        <taxon>Bacteria</taxon>
        <taxon>Pseudomonadati</taxon>
        <taxon>Pseudomonadota</taxon>
        <taxon>Alphaproteobacteria</taxon>
        <taxon>Rhodobacterales</taxon>
        <taxon>Roseobacteraceae</taxon>
        <taxon>Rhodalgimonas</taxon>
    </lineage>
</organism>
<keyword evidence="1" id="KW-0812">Transmembrane</keyword>
<dbReference type="Proteomes" id="UP001227162">
    <property type="component" value="Unassembled WGS sequence"/>
</dbReference>
<sequence>MSFIRPEARTALWRWREVALGALVAGLGLWLILTAHGVLNWLGWPIAALGLAFLIAGLQRARIRLKSGGVGLIELDEAQLTCFLPGQGGVTVPLPSVIRIEIESGRVPTWCFTDEQGRTAQIPASAEGAERLIDALAHFPGADYARVAEASRSGATATFLIWRLGRAQRAATSLTQSAQIPRRLH</sequence>
<reference evidence="2" key="1">
    <citation type="submission" date="2022-07" db="EMBL/GenBank/DDBJ databases">
        <authorList>
            <person name="Otstavnykh N."/>
            <person name="Isaeva M."/>
            <person name="Bystritskaya E."/>
        </authorList>
    </citation>
    <scope>NUCLEOTIDE SEQUENCE</scope>
    <source>
        <strain evidence="2">10Alg 79</strain>
    </source>
</reference>
<name>A0AAJ1UC41_9RHOB</name>
<gene>
    <name evidence="2" type="ORF">NOI20_06910</name>
</gene>
<accession>A0AAJ1UC41</accession>
<evidence type="ECO:0000256" key="1">
    <source>
        <dbReference type="SAM" id="Phobius"/>
    </source>
</evidence>
<reference evidence="2" key="2">
    <citation type="submission" date="2023-04" db="EMBL/GenBank/DDBJ databases">
        <title>'Rhodoalgimonas zhirmunskyi' gen. nov., isolated from a red alga.</title>
        <authorList>
            <person name="Nedashkovskaya O.I."/>
            <person name="Otstavnykh N.Y."/>
            <person name="Bystritskaya E.P."/>
            <person name="Balabanova L.A."/>
            <person name="Isaeva M.P."/>
        </authorList>
    </citation>
    <scope>NUCLEOTIDE SEQUENCE</scope>
    <source>
        <strain evidence="2">10Alg 79</strain>
    </source>
</reference>
<keyword evidence="1" id="KW-1133">Transmembrane helix</keyword>
<evidence type="ECO:0000313" key="2">
    <source>
        <dbReference type="EMBL" id="MDQ2093836.1"/>
    </source>
</evidence>
<dbReference type="AlphaFoldDB" id="A0AAJ1UC41"/>
<dbReference type="RefSeq" id="WP_317625415.1">
    <property type="nucleotide sequence ID" value="NZ_JANFFA010000001.1"/>
</dbReference>
<keyword evidence="1" id="KW-0472">Membrane</keyword>
<proteinExistence type="predicted"/>
<comment type="caution">
    <text evidence="2">The sequence shown here is derived from an EMBL/GenBank/DDBJ whole genome shotgun (WGS) entry which is preliminary data.</text>
</comment>
<feature type="transmembrane region" description="Helical" evidence="1">
    <location>
        <begin position="38"/>
        <end position="58"/>
    </location>
</feature>
<evidence type="ECO:0000313" key="3">
    <source>
        <dbReference type="Proteomes" id="UP001227162"/>
    </source>
</evidence>